<dbReference type="HOGENOM" id="CLU_3217421_0_0_4"/>
<gene>
    <name evidence="1" type="ORF">GCWU000324_02687</name>
</gene>
<dbReference type="STRING" id="629741.GCWU000324_02687"/>
<evidence type="ECO:0000313" key="2">
    <source>
        <dbReference type="Proteomes" id="UP000003009"/>
    </source>
</evidence>
<accession>C4GLW4</accession>
<name>C4GLW4_9NEIS</name>
<dbReference type="AlphaFoldDB" id="C4GLW4"/>
<keyword evidence="2" id="KW-1185">Reference proteome</keyword>
<reference evidence="1" key="1">
    <citation type="submission" date="2009-04" db="EMBL/GenBank/DDBJ databases">
        <authorList>
            <person name="Weinstock G."/>
            <person name="Sodergren E."/>
            <person name="Clifton S."/>
            <person name="Fulton L."/>
            <person name="Fulton B."/>
            <person name="Courtney L."/>
            <person name="Fronick C."/>
            <person name="Harrison M."/>
            <person name="Strong C."/>
            <person name="Farmer C."/>
            <person name="Delahaunty K."/>
            <person name="Markovic C."/>
            <person name="Hall O."/>
            <person name="Minx P."/>
            <person name="Tomlinson C."/>
            <person name="Mitreva M."/>
            <person name="Nelson J."/>
            <person name="Hou S."/>
            <person name="Wollam A."/>
            <person name="Pepin K.H."/>
            <person name="Johnson M."/>
            <person name="Bhonagiri V."/>
            <person name="Nash W.E."/>
            <person name="Warren W."/>
            <person name="Chinwalla A."/>
            <person name="Mardis E.R."/>
            <person name="Wilson R.K."/>
        </authorList>
    </citation>
    <scope>NUCLEOTIDE SEQUENCE [LARGE SCALE GENOMIC DNA]</scope>
    <source>
        <strain evidence="1">ATCC 51147</strain>
    </source>
</reference>
<sequence length="44" mass="5302">MKTYFKQPENVFECCLTLFQAAYLYLSHFTLFITESSHDPHPRF</sequence>
<protein>
    <submittedName>
        <fullName evidence="1">Uncharacterized protein</fullName>
    </submittedName>
</protein>
<dbReference type="Proteomes" id="UP000003009">
    <property type="component" value="Unassembled WGS sequence"/>
</dbReference>
<organism evidence="1 2">
    <name type="scientific">Kingella oralis ATCC 51147</name>
    <dbReference type="NCBI Taxonomy" id="629741"/>
    <lineage>
        <taxon>Bacteria</taxon>
        <taxon>Pseudomonadati</taxon>
        <taxon>Pseudomonadota</taxon>
        <taxon>Betaproteobacteria</taxon>
        <taxon>Neisseriales</taxon>
        <taxon>Neisseriaceae</taxon>
        <taxon>Kingella</taxon>
    </lineage>
</organism>
<comment type="caution">
    <text evidence="1">The sequence shown here is derived from an EMBL/GenBank/DDBJ whole genome shotgun (WGS) entry which is preliminary data.</text>
</comment>
<proteinExistence type="predicted"/>
<dbReference type="EMBL" id="ACJW02000005">
    <property type="protein sequence ID" value="EEP67115.1"/>
    <property type="molecule type" value="Genomic_DNA"/>
</dbReference>
<evidence type="ECO:0000313" key="1">
    <source>
        <dbReference type="EMBL" id="EEP67115.1"/>
    </source>
</evidence>